<dbReference type="GO" id="GO:0051701">
    <property type="term" value="P:biological process involved in interaction with host"/>
    <property type="evidence" value="ECO:0007669"/>
    <property type="project" value="UniProtKB-ARBA"/>
</dbReference>
<evidence type="ECO:0000256" key="2">
    <source>
        <dbReference type="ARBA" id="ARBA00022844"/>
    </source>
</evidence>
<keyword evidence="2" id="KW-0946">Virion</keyword>
<evidence type="ECO:0000259" key="3">
    <source>
        <dbReference type="Pfam" id="PF12708"/>
    </source>
</evidence>
<protein>
    <submittedName>
        <fullName evidence="5">Pectate lyase superfamily protein</fullName>
    </submittedName>
</protein>
<reference evidence="5" key="1">
    <citation type="submission" date="2020-05" db="EMBL/GenBank/DDBJ databases">
        <authorList>
            <person name="Chiriac C."/>
            <person name="Salcher M."/>
            <person name="Ghai R."/>
            <person name="Kavagutti S V."/>
        </authorList>
    </citation>
    <scope>NUCLEOTIDE SEQUENCE</scope>
</reference>
<gene>
    <name evidence="5" type="ORF">UFOVP1610_5</name>
</gene>
<dbReference type="InterPro" id="IPR051801">
    <property type="entry name" value="GH28_Enzymes"/>
</dbReference>
<dbReference type="InterPro" id="IPR012334">
    <property type="entry name" value="Pectin_lyas_fold"/>
</dbReference>
<dbReference type="InterPro" id="IPR006626">
    <property type="entry name" value="PbH1"/>
</dbReference>
<dbReference type="InterPro" id="IPR039448">
    <property type="entry name" value="Beta_helix"/>
</dbReference>
<dbReference type="SUPFAM" id="SSF51126">
    <property type="entry name" value="Pectin lyase-like"/>
    <property type="match status" value="1"/>
</dbReference>
<evidence type="ECO:0000259" key="4">
    <source>
        <dbReference type="Pfam" id="PF13229"/>
    </source>
</evidence>
<dbReference type="GO" id="GO:0016829">
    <property type="term" value="F:lyase activity"/>
    <property type="evidence" value="ECO:0007669"/>
    <property type="project" value="UniProtKB-KW"/>
</dbReference>
<sequence length="600" mass="63121">MPSAALSPAPKLQFFDSNGNPLTGGKVYTYAAGTSTPLATYVDSGGVTTNTNPIILDVRGEANIWLNSAAYKFILKTADDTLIWTVDNITSTDALTAYLVGLLNAYKADLANNSDATKGDALVGFRQSNAGGNLANAVGRTVHQKFQETISVKDFGATGDGVTDDTTAIQNAVAVCSGKQLYFPSGTYLVSAIIDLVANMSIIGDIKQSILKIKTGTYSSANASIFRAANVGNIYIYGLDFNGNKGNIGTTRNPINTIYNSYSVIYDTCRWVSCEGICLNISTSPTYCQILNCIFYQCGGATNNSDGYRNQAIAFSGASTTFALGTQIRGNYFFEQGLDCISMANCNDIVVSDNIAEDSYSFLFNAPTPYRSVNITVTGNVIRNTNQGNLVNSVNPVAIDLPYVSNCTIVGNAIFKCAQSGIGIFEGSSNVVIDGNTLLDCGISPVSWTGGISIGGGLGAASGISEVVVTDNTILSTGNFPAMLFGILIGNDVEALTISENNIVNAATSKYGYYLFTVVPTVATTFALTTNANTSATTLINDFDAYTQAITNWRKANTLTGYYFNGTKVVGIQQAAIANSGNATTDAILAALRTHGLIAT</sequence>
<dbReference type="Pfam" id="PF12708">
    <property type="entry name" value="Pect-lyase_RHGA_epim"/>
    <property type="match status" value="1"/>
</dbReference>
<dbReference type="GO" id="GO:0019058">
    <property type="term" value="P:viral life cycle"/>
    <property type="evidence" value="ECO:0007669"/>
    <property type="project" value="UniProtKB-ARBA"/>
</dbReference>
<dbReference type="EMBL" id="LR797471">
    <property type="protein sequence ID" value="CAB4218082.1"/>
    <property type="molecule type" value="Genomic_DNA"/>
</dbReference>
<dbReference type="PANTHER" id="PTHR31339:SF9">
    <property type="entry name" value="PLASMIN AND FIBRONECTIN-BINDING PROTEIN A"/>
    <property type="match status" value="1"/>
</dbReference>
<dbReference type="SMART" id="SM00710">
    <property type="entry name" value="PbH1"/>
    <property type="match status" value="8"/>
</dbReference>
<dbReference type="GO" id="GO:0044423">
    <property type="term" value="C:virion component"/>
    <property type="evidence" value="ECO:0007669"/>
    <property type="project" value="UniProtKB-KW"/>
</dbReference>
<dbReference type="PANTHER" id="PTHR31339">
    <property type="entry name" value="PECTIN LYASE-RELATED"/>
    <property type="match status" value="1"/>
</dbReference>
<accession>A0A6J5SRD6</accession>
<evidence type="ECO:0000256" key="1">
    <source>
        <dbReference type="ARBA" id="ARBA00004328"/>
    </source>
</evidence>
<dbReference type="InterPro" id="IPR011050">
    <property type="entry name" value="Pectin_lyase_fold/virulence"/>
</dbReference>
<proteinExistence type="predicted"/>
<feature type="domain" description="Right handed beta helix" evidence="4">
    <location>
        <begin position="374"/>
        <end position="503"/>
    </location>
</feature>
<comment type="subcellular location">
    <subcellularLocation>
        <location evidence="1">Virion</location>
    </subcellularLocation>
</comment>
<dbReference type="InterPro" id="IPR024535">
    <property type="entry name" value="RHGA/B-epi-like_pectate_lyase"/>
</dbReference>
<name>A0A6J5SRD6_9CAUD</name>
<feature type="domain" description="Rhamnogalacturonase A/B/Epimerase-like pectate lyase" evidence="3">
    <location>
        <begin position="150"/>
        <end position="325"/>
    </location>
</feature>
<evidence type="ECO:0000313" key="5">
    <source>
        <dbReference type="EMBL" id="CAB4218082.1"/>
    </source>
</evidence>
<dbReference type="Pfam" id="PF13229">
    <property type="entry name" value="Beta_helix"/>
    <property type="match status" value="1"/>
</dbReference>
<organism evidence="5">
    <name type="scientific">uncultured Caudovirales phage</name>
    <dbReference type="NCBI Taxonomy" id="2100421"/>
    <lineage>
        <taxon>Viruses</taxon>
        <taxon>Duplodnaviria</taxon>
        <taxon>Heunggongvirae</taxon>
        <taxon>Uroviricota</taxon>
        <taxon>Caudoviricetes</taxon>
        <taxon>Peduoviridae</taxon>
        <taxon>Maltschvirus</taxon>
        <taxon>Maltschvirus maltsch</taxon>
    </lineage>
</organism>
<keyword evidence="5" id="KW-0456">Lyase</keyword>
<dbReference type="Gene3D" id="2.160.20.10">
    <property type="entry name" value="Single-stranded right-handed beta-helix, Pectin lyase-like"/>
    <property type="match status" value="1"/>
</dbReference>